<feature type="domain" description="Four-carbon acid sugar kinase N-terminal" evidence="1">
    <location>
        <begin position="2"/>
        <end position="166"/>
    </location>
</feature>
<evidence type="ECO:0000313" key="3">
    <source>
        <dbReference type="Proteomes" id="UP000036951"/>
    </source>
</evidence>
<proteinExistence type="predicted"/>
<dbReference type="RefSeq" id="WP_053398047.1">
    <property type="nucleotide sequence ID" value="NZ_LFQU01000007.1"/>
</dbReference>
<dbReference type="EMBL" id="LFQU01000007">
    <property type="protein sequence ID" value="KOO68941.1"/>
    <property type="molecule type" value="Genomic_DNA"/>
</dbReference>
<dbReference type="SUPFAM" id="SSF142764">
    <property type="entry name" value="YgbK-like"/>
    <property type="match status" value="1"/>
</dbReference>
<dbReference type="Gene3D" id="3.40.980.20">
    <property type="entry name" value="Four-carbon acid sugar kinase, nucleotide binding domain"/>
    <property type="match status" value="1"/>
</dbReference>
<evidence type="ECO:0000313" key="2">
    <source>
        <dbReference type="EMBL" id="KOO68941.1"/>
    </source>
</evidence>
<protein>
    <recommendedName>
        <fullName evidence="1">Four-carbon acid sugar kinase N-terminal domain-containing protein</fullName>
    </recommendedName>
</protein>
<keyword evidence="3" id="KW-1185">Reference proteome</keyword>
<dbReference type="Pfam" id="PF07005">
    <property type="entry name" value="SBD_N"/>
    <property type="match status" value="1"/>
</dbReference>
<gene>
    <name evidence="2" type="ORF">ACU52_05475</name>
</gene>
<sequence>MIVVISDDITGAAELGGIALRYGLNTIITTDITNVLPHSDILIIATDTRSDTESGSVKAIKHLMCKLKDKAITIYKKTDSVLRGHIVAEIKTIISYSYYRNTLLLPQNPSKGRIIKDGIYYIYENKLDKTKFRNDPEYPILSSNVNTLLNNSAKILNIDDITLSDNNIYIANAQNENDIIIQLSKAHKHTLLSGGADFFNCIIKKEFNVYPLRKEVAKIPNANRIIIVCGSTQSNSLVNEPYITEHNGYEAVMPDDVFNGHGINKWIIKLKKLYDKHETMILNVGKRENRGKEYAVRLKHIMAEATRTLVKIHQPDILIIEGGATAYSIIQNLKWYNLEFKTEYSPGIVSMLYDKTEIILKPGSYSWNDIFKSNK</sequence>
<comment type="caution">
    <text evidence="2">The sequence shown here is derived from an EMBL/GenBank/DDBJ whole genome shotgun (WGS) entry which is preliminary data.</text>
</comment>
<dbReference type="InterPro" id="IPR037051">
    <property type="entry name" value="4-carb_acid_sugar_kinase_N_sf"/>
</dbReference>
<organism evidence="2 3">
    <name type="scientific">Xylanibacter rarus</name>
    <dbReference type="NCBI Taxonomy" id="1676614"/>
    <lineage>
        <taxon>Bacteria</taxon>
        <taxon>Pseudomonadati</taxon>
        <taxon>Bacteroidota</taxon>
        <taxon>Bacteroidia</taxon>
        <taxon>Bacteroidales</taxon>
        <taxon>Prevotellaceae</taxon>
        <taxon>Xylanibacter</taxon>
    </lineage>
</organism>
<evidence type="ECO:0000259" key="1">
    <source>
        <dbReference type="Pfam" id="PF07005"/>
    </source>
</evidence>
<dbReference type="OrthoDB" id="9778478at2"/>
<dbReference type="InterPro" id="IPR042213">
    <property type="entry name" value="NBD_C_sf"/>
</dbReference>
<reference evidence="2 3" key="1">
    <citation type="submission" date="2015-06" db="EMBL/GenBank/DDBJ databases">
        <title>Prevotella sp. 109, sp. nov., a novel member of the family Prevotellaceae isolated from human faeces.</title>
        <authorList>
            <person name="Shkoporov A.N."/>
            <person name="Chaplin A.V."/>
            <person name="Kafarskaia L.I."/>
            <person name="Efimov B.A."/>
        </authorList>
    </citation>
    <scope>NUCLEOTIDE SEQUENCE [LARGE SCALE GENOMIC DNA]</scope>
    <source>
        <strain evidence="2 3">109</strain>
    </source>
</reference>
<dbReference type="Gene3D" id="3.40.50.10840">
    <property type="entry name" value="Putative sugar-binding, N-terminal domain"/>
    <property type="match status" value="1"/>
</dbReference>
<accession>A0A8E1QY43</accession>
<dbReference type="Proteomes" id="UP000036951">
    <property type="component" value="Unassembled WGS sequence"/>
</dbReference>
<name>A0A8E1QY43_9BACT</name>
<dbReference type="AlphaFoldDB" id="A0A8E1QY43"/>
<dbReference type="InterPro" id="IPR010737">
    <property type="entry name" value="4-carb_acid_sugar_kinase_N"/>
</dbReference>